<dbReference type="InterPro" id="IPR000054">
    <property type="entry name" value="Ribosomal_eL31"/>
</dbReference>
<dbReference type="PANTHER" id="PTHR10956">
    <property type="entry name" value="60S RIBOSOMAL PROTEIN L31"/>
    <property type="match status" value="1"/>
</dbReference>
<dbReference type="SMART" id="SM01380">
    <property type="entry name" value="Ribosomal_L31e"/>
    <property type="match status" value="1"/>
</dbReference>
<keyword evidence="3" id="KW-0687">Ribonucleoprotein</keyword>
<dbReference type="GO" id="GO:0002181">
    <property type="term" value="P:cytoplasmic translation"/>
    <property type="evidence" value="ECO:0007669"/>
    <property type="project" value="TreeGrafter"/>
</dbReference>
<keyword evidence="5" id="KW-1185">Reference proteome</keyword>
<comment type="similarity">
    <text evidence="1">Belongs to the eukaryotic ribosomal protein eL31 family.</text>
</comment>
<dbReference type="AlphaFoldDB" id="A0A177AVQ2"/>
<accession>A0A177AVQ2</accession>
<evidence type="ECO:0000313" key="4">
    <source>
        <dbReference type="EMBL" id="OAF65602.1"/>
    </source>
</evidence>
<dbReference type="Gene3D" id="3.10.440.10">
    <property type="match status" value="1"/>
</dbReference>
<evidence type="ECO:0000256" key="1">
    <source>
        <dbReference type="ARBA" id="ARBA00010808"/>
    </source>
</evidence>
<dbReference type="EMBL" id="LWCA01001223">
    <property type="protein sequence ID" value="OAF65602.1"/>
    <property type="molecule type" value="Genomic_DNA"/>
</dbReference>
<comment type="caution">
    <text evidence="4">The sequence shown here is derived from an EMBL/GenBank/DDBJ whole genome shotgun (WGS) entry which is preliminary data.</text>
</comment>
<gene>
    <name evidence="4" type="ORF">A3Q56_06697</name>
</gene>
<dbReference type="GO" id="GO:0003735">
    <property type="term" value="F:structural constituent of ribosome"/>
    <property type="evidence" value="ECO:0007669"/>
    <property type="project" value="InterPro"/>
</dbReference>
<protein>
    <submittedName>
        <fullName evidence="4">60S ribosomal protein L31</fullName>
    </submittedName>
</protein>
<dbReference type="Pfam" id="PF01198">
    <property type="entry name" value="Ribosomal_L31e"/>
    <property type="match status" value="1"/>
</dbReference>
<dbReference type="Proteomes" id="UP000078046">
    <property type="component" value="Unassembled WGS sequence"/>
</dbReference>
<organism evidence="4 5">
    <name type="scientific">Intoshia linei</name>
    <dbReference type="NCBI Taxonomy" id="1819745"/>
    <lineage>
        <taxon>Eukaryota</taxon>
        <taxon>Metazoa</taxon>
        <taxon>Spiralia</taxon>
        <taxon>Lophotrochozoa</taxon>
        <taxon>Mesozoa</taxon>
        <taxon>Orthonectida</taxon>
        <taxon>Rhopaluridae</taxon>
        <taxon>Intoshia</taxon>
    </lineage>
</organism>
<name>A0A177AVQ2_9BILA</name>
<dbReference type="InterPro" id="IPR023621">
    <property type="entry name" value="Ribosomal_eL31_dom_sf"/>
</dbReference>
<evidence type="ECO:0000256" key="3">
    <source>
        <dbReference type="ARBA" id="ARBA00023274"/>
    </source>
</evidence>
<dbReference type="GO" id="GO:0022625">
    <property type="term" value="C:cytosolic large ribosomal subunit"/>
    <property type="evidence" value="ECO:0007669"/>
    <property type="project" value="TreeGrafter"/>
</dbReference>
<keyword evidence="2 4" id="KW-0689">Ribosomal protein</keyword>
<sequence>MVSRKFKSAMKPKKFTNLTVERDYTINIHRKIHGVGFKKRAPRAIKIVREFARKQMGTDDVRLDTNVNSMIWERGI</sequence>
<dbReference type="SUPFAM" id="SSF54575">
    <property type="entry name" value="Ribosomal protein L31e"/>
    <property type="match status" value="1"/>
</dbReference>
<proteinExistence type="inferred from homology"/>
<feature type="non-terminal residue" evidence="4">
    <location>
        <position position="76"/>
    </location>
</feature>
<evidence type="ECO:0000313" key="5">
    <source>
        <dbReference type="Proteomes" id="UP000078046"/>
    </source>
</evidence>
<reference evidence="4 5" key="1">
    <citation type="submission" date="2016-04" db="EMBL/GenBank/DDBJ databases">
        <title>The genome of Intoshia linei affirms orthonectids as highly simplified spiralians.</title>
        <authorList>
            <person name="Mikhailov K.V."/>
            <person name="Slusarev G.S."/>
            <person name="Nikitin M.A."/>
            <person name="Logacheva M.D."/>
            <person name="Penin A."/>
            <person name="Aleoshin V."/>
            <person name="Panchin Y.V."/>
        </authorList>
    </citation>
    <scope>NUCLEOTIDE SEQUENCE [LARGE SCALE GENOMIC DNA]</scope>
    <source>
        <strain evidence="4">Intl2013</strain>
        <tissue evidence="4">Whole animal</tissue>
    </source>
</reference>
<dbReference type="OrthoDB" id="9739313at2759"/>
<evidence type="ECO:0000256" key="2">
    <source>
        <dbReference type="ARBA" id="ARBA00022980"/>
    </source>
</evidence>
<dbReference type="PANTHER" id="PTHR10956:SF0">
    <property type="entry name" value="60S RIBOSOMAL PROTEIN L31"/>
    <property type="match status" value="1"/>
</dbReference>